<dbReference type="GO" id="GO:0030527">
    <property type="term" value="F:structural constituent of chromatin"/>
    <property type="evidence" value="ECO:0007669"/>
    <property type="project" value="InterPro"/>
</dbReference>
<evidence type="ECO:0000256" key="1">
    <source>
        <dbReference type="SAM" id="MobiDB-lite"/>
    </source>
</evidence>
<accession>A0A6C0LI72</accession>
<dbReference type="GO" id="GO:0000786">
    <property type="term" value="C:nucleosome"/>
    <property type="evidence" value="ECO:0007669"/>
    <property type="project" value="InterPro"/>
</dbReference>
<dbReference type="EMBL" id="MN740490">
    <property type="protein sequence ID" value="QHU29558.1"/>
    <property type="molecule type" value="Genomic_DNA"/>
</dbReference>
<feature type="compositionally biased region" description="Basic and acidic residues" evidence="1">
    <location>
        <begin position="28"/>
        <end position="40"/>
    </location>
</feature>
<evidence type="ECO:0000259" key="2">
    <source>
        <dbReference type="Pfam" id="PF08793"/>
    </source>
</evidence>
<dbReference type="PRINTS" id="PR00624">
    <property type="entry name" value="HISTONEH5"/>
</dbReference>
<feature type="compositionally biased region" description="Low complexity" evidence="1">
    <location>
        <begin position="43"/>
        <end position="77"/>
    </location>
</feature>
<proteinExistence type="predicted"/>
<dbReference type="Pfam" id="PF08793">
    <property type="entry name" value="2C_adapt"/>
    <property type="match status" value="1"/>
</dbReference>
<evidence type="ECO:0000313" key="3">
    <source>
        <dbReference type="EMBL" id="QHU29558.1"/>
    </source>
</evidence>
<dbReference type="AlphaFoldDB" id="A0A6C0LI72"/>
<sequence length="259" mass="29596">MNFISRMFGQRPPQKKEQDFDLSNIDDVINRYKAKIENKRHSTSSSYKSASSGKSFKSPASSFKSHRSSSSFKSPASSHRKSSSSKSPVRYDKALITRCSLWKLIKEKYPNNPYNPDTNHTITINGPKYKQLNKDCKDIPCNNEIELHPINEKKPKKKATKAKEPKEEKPKKKATKAKEPKEEKPKKKATKAKEPKEEKPKKKATKAKEPKEEKPKKKATKAKEPKEEKPKKKATKAKEPKEEKPKGKTPRKGLGQKKT</sequence>
<name>A0A6C0LI72_9ZZZZ</name>
<feature type="region of interest" description="Disordered" evidence="1">
    <location>
        <begin position="1"/>
        <end position="90"/>
    </location>
</feature>
<feature type="compositionally biased region" description="Basic residues" evidence="1">
    <location>
        <begin position="247"/>
        <end position="259"/>
    </location>
</feature>
<feature type="domain" description="2-cysteine adaptor" evidence="2">
    <location>
        <begin position="99"/>
        <end position="137"/>
    </location>
</feature>
<protein>
    <recommendedName>
        <fullName evidence="2">2-cysteine adaptor domain-containing protein</fullName>
    </recommendedName>
</protein>
<dbReference type="InterPro" id="IPR014901">
    <property type="entry name" value="2-cysteine_adaptor"/>
</dbReference>
<reference evidence="3" key="1">
    <citation type="journal article" date="2020" name="Nature">
        <title>Giant virus diversity and host interactions through global metagenomics.</title>
        <authorList>
            <person name="Schulz F."/>
            <person name="Roux S."/>
            <person name="Paez-Espino D."/>
            <person name="Jungbluth S."/>
            <person name="Walsh D.A."/>
            <person name="Denef V.J."/>
            <person name="McMahon K.D."/>
            <person name="Konstantinidis K.T."/>
            <person name="Eloe-Fadrosh E.A."/>
            <person name="Kyrpides N.C."/>
            <person name="Woyke T."/>
        </authorList>
    </citation>
    <scope>NUCLEOTIDE SEQUENCE</scope>
    <source>
        <strain evidence="3">GVMAG-M-3300027804-48</strain>
    </source>
</reference>
<dbReference type="InterPro" id="IPR005819">
    <property type="entry name" value="H1/H5"/>
</dbReference>
<dbReference type="GO" id="GO:0003677">
    <property type="term" value="F:DNA binding"/>
    <property type="evidence" value="ECO:0007669"/>
    <property type="project" value="InterPro"/>
</dbReference>
<organism evidence="3">
    <name type="scientific">viral metagenome</name>
    <dbReference type="NCBI Taxonomy" id="1070528"/>
    <lineage>
        <taxon>unclassified sequences</taxon>
        <taxon>metagenomes</taxon>
        <taxon>organismal metagenomes</taxon>
    </lineage>
</organism>
<feature type="compositionally biased region" description="Basic and acidic residues" evidence="1">
    <location>
        <begin position="161"/>
        <end position="246"/>
    </location>
</feature>
<feature type="region of interest" description="Disordered" evidence="1">
    <location>
        <begin position="147"/>
        <end position="259"/>
    </location>
</feature>
<dbReference type="GO" id="GO:0006334">
    <property type="term" value="P:nucleosome assembly"/>
    <property type="evidence" value="ECO:0007669"/>
    <property type="project" value="InterPro"/>
</dbReference>